<sequence length="138" mass="16201">MILYQHRFSMTISIRAMVCLIRAFSDQVIYFSNLFLNTCRCGRIISVNSALSVSMCSNSIFNNSLSLLPLFVFCSRSFVSFECGRKVWFSFTLDHCYIFVKLYLLYLLYKRPTLLLKLYLMTCLILLFRIDLTHGLRL</sequence>
<feature type="transmembrane region" description="Helical" evidence="1">
    <location>
        <begin position="87"/>
        <end position="108"/>
    </location>
</feature>
<dbReference type="EMBL" id="HBUF01594814">
    <property type="protein sequence ID" value="CAG6774439.1"/>
    <property type="molecule type" value="Transcribed_RNA"/>
</dbReference>
<evidence type="ECO:0000313" key="2">
    <source>
        <dbReference type="EMBL" id="CAG6774439.1"/>
    </source>
</evidence>
<organism evidence="2">
    <name type="scientific">Cacopsylla melanoneura</name>
    <dbReference type="NCBI Taxonomy" id="428564"/>
    <lineage>
        <taxon>Eukaryota</taxon>
        <taxon>Metazoa</taxon>
        <taxon>Ecdysozoa</taxon>
        <taxon>Arthropoda</taxon>
        <taxon>Hexapoda</taxon>
        <taxon>Insecta</taxon>
        <taxon>Pterygota</taxon>
        <taxon>Neoptera</taxon>
        <taxon>Paraneoptera</taxon>
        <taxon>Hemiptera</taxon>
        <taxon>Sternorrhyncha</taxon>
        <taxon>Psylloidea</taxon>
        <taxon>Psyllidae</taxon>
        <taxon>Psyllinae</taxon>
        <taxon>Cacopsylla</taxon>
    </lineage>
</organism>
<evidence type="ECO:0000256" key="1">
    <source>
        <dbReference type="SAM" id="Phobius"/>
    </source>
</evidence>
<proteinExistence type="predicted"/>
<keyword evidence="1" id="KW-0472">Membrane</keyword>
<protein>
    <submittedName>
        <fullName evidence="2">Uncharacterized protein</fullName>
    </submittedName>
</protein>
<name>A0A8D9AX42_9HEMI</name>
<accession>A0A8D9AX42</accession>
<keyword evidence="1" id="KW-0812">Transmembrane</keyword>
<feature type="transmembrane region" description="Helical" evidence="1">
    <location>
        <begin position="51"/>
        <end position="75"/>
    </location>
</feature>
<feature type="transmembrane region" description="Helical" evidence="1">
    <location>
        <begin position="114"/>
        <end position="132"/>
    </location>
</feature>
<reference evidence="2" key="1">
    <citation type="submission" date="2021-05" db="EMBL/GenBank/DDBJ databases">
        <authorList>
            <person name="Alioto T."/>
            <person name="Alioto T."/>
            <person name="Gomez Garrido J."/>
        </authorList>
    </citation>
    <scope>NUCLEOTIDE SEQUENCE</scope>
</reference>
<keyword evidence="1" id="KW-1133">Transmembrane helix</keyword>
<dbReference type="AlphaFoldDB" id="A0A8D9AX42"/>